<dbReference type="AlphaFoldDB" id="A0A3E0DQB7"/>
<keyword evidence="3" id="KW-0328">Glycosyltransferase</keyword>
<protein>
    <recommendedName>
        <fullName evidence="11">Dolichyl-phosphate-mannose-protein mannosyltransferase</fullName>
    </recommendedName>
</protein>
<dbReference type="PANTHER" id="PTHR33908:SF11">
    <property type="entry name" value="MEMBRANE PROTEIN"/>
    <property type="match status" value="1"/>
</dbReference>
<evidence type="ECO:0000256" key="5">
    <source>
        <dbReference type="ARBA" id="ARBA00022692"/>
    </source>
</evidence>
<name>A0A3E0DQB7_9BACT</name>
<feature type="transmembrane region" description="Helical" evidence="8">
    <location>
        <begin position="347"/>
        <end position="366"/>
    </location>
</feature>
<comment type="caution">
    <text evidence="9">The sequence shown here is derived from an EMBL/GenBank/DDBJ whole genome shotgun (WGS) entry which is preliminary data.</text>
</comment>
<keyword evidence="2" id="KW-1003">Cell membrane</keyword>
<feature type="transmembrane region" description="Helical" evidence="8">
    <location>
        <begin position="141"/>
        <end position="158"/>
    </location>
</feature>
<feature type="transmembrane region" description="Helical" evidence="8">
    <location>
        <begin position="319"/>
        <end position="335"/>
    </location>
</feature>
<evidence type="ECO:0000313" key="9">
    <source>
        <dbReference type="EMBL" id="REG84432.1"/>
    </source>
</evidence>
<gene>
    <name evidence="9" type="ORF">C8N25_1156</name>
</gene>
<keyword evidence="7 8" id="KW-0472">Membrane</keyword>
<keyword evidence="10" id="KW-1185">Reference proteome</keyword>
<dbReference type="Proteomes" id="UP000256405">
    <property type="component" value="Unassembled WGS sequence"/>
</dbReference>
<feature type="transmembrane region" description="Helical" evidence="8">
    <location>
        <begin position="170"/>
        <end position="193"/>
    </location>
</feature>
<evidence type="ECO:0000256" key="2">
    <source>
        <dbReference type="ARBA" id="ARBA00022475"/>
    </source>
</evidence>
<evidence type="ECO:0000256" key="7">
    <source>
        <dbReference type="ARBA" id="ARBA00023136"/>
    </source>
</evidence>
<sequence length="481" mass="56470">MGLTVLLVLIFVLCLLNQYDGQSWGDDFSLYLNQARSLVEGNVEKVLEDTAYAIHNSTVPTFSPVSYPWGFPLLLSPLYYFFGKDFETFKILETIFLIGFLFVFDRLLEDKLSSPSRLLLIAFVGLNQLFIYYTNYILSEIPFLFFSTLSLFVLQKTGSQGFSLKPNLWAGVWIFFAFNIRTEGIALLAALLFYQVFTLLQKKVNLQLGVKTLIIYASPYFVFLSLYFLTKLILPAGFASHLDFLEYYSLKQSLRNMEYTFRYLGSFINKDINLISLILIVLLFFLGILKRWKEDFLFLAFWFSVLGILFIWPFFWDRYMYVLIPLFCYFFLRGLEYLSTYLVTKNYALYFLLILLLFNLFPVYTLTKNSMENRTPINGPESPENTEMFDFIRAQVAADEVVVFGFPRLMNFYTGRKSLFIYDNIENVQKKGDYLVIFKNWDHDFQLKNTLSISFRDGFEIVFENRSFIIYSISKEPQNTD</sequence>
<keyword evidence="4" id="KW-0808">Transferase</keyword>
<feature type="transmembrane region" description="Helical" evidence="8">
    <location>
        <begin position="213"/>
        <end position="234"/>
    </location>
</feature>
<feature type="transmembrane region" description="Helical" evidence="8">
    <location>
        <begin position="272"/>
        <end position="289"/>
    </location>
</feature>
<dbReference type="GO" id="GO:0009103">
    <property type="term" value="P:lipopolysaccharide biosynthetic process"/>
    <property type="evidence" value="ECO:0007669"/>
    <property type="project" value="UniProtKB-ARBA"/>
</dbReference>
<dbReference type="GO" id="GO:0016763">
    <property type="term" value="F:pentosyltransferase activity"/>
    <property type="evidence" value="ECO:0007669"/>
    <property type="project" value="TreeGrafter"/>
</dbReference>
<proteinExistence type="predicted"/>
<dbReference type="GO" id="GO:0005886">
    <property type="term" value="C:plasma membrane"/>
    <property type="evidence" value="ECO:0007669"/>
    <property type="project" value="UniProtKB-SubCell"/>
</dbReference>
<evidence type="ECO:0000256" key="4">
    <source>
        <dbReference type="ARBA" id="ARBA00022679"/>
    </source>
</evidence>
<feature type="transmembrane region" description="Helical" evidence="8">
    <location>
        <begin position="296"/>
        <end position="313"/>
    </location>
</feature>
<comment type="subcellular location">
    <subcellularLocation>
        <location evidence="1">Cell membrane</location>
        <topology evidence="1">Multi-pass membrane protein</topology>
    </subcellularLocation>
</comment>
<dbReference type="InterPro" id="IPR050297">
    <property type="entry name" value="LipidA_mod_glycosyltrf_83"/>
</dbReference>
<evidence type="ECO:0000256" key="6">
    <source>
        <dbReference type="ARBA" id="ARBA00022989"/>
    </source>
</evidence>
<evidence type="ECO:0000256" key="8">
    <source>
        <dbReference type="SAM" id="Phobius"/>
    </source>
</evidence>
<keyword evidence="6 8" id="KW-1133">Transmembrane helix</keyword>
<evidence type="ECO:0000256" key="3">
    <source>
        <dbReference type="ARBA" id="ARBA00022676"/>
    </source>
</evidence>
<dbReference type="RefSeq" id="WP_140160557.1">
    <property type="nucleotide sequence ID" value="NZ_MSSW01000023.1"/>
</dbReference>
<evidence type="ECO:0000256" key="1">
    <source>
        <dbReference type="ARBA" id="ARBA00004651"/>
    </source>
</evidence>
<dbReference type="EMBL" id="QUNF01000015">
    <property type="protein sequence ID" value="REG84432.1"/>
    <property type="molecule type" value="Genomic_DNA"/>
</dbReference>
<dbReference type="OrthoDB" id="1491752at2"/>
<organism evidence="9 10">
    <name type="scientific">Algoriphagus antarcticus</name>
    <dbReference type="NCBI Taxonomy" id="238540"/>
    <lineage>
        <taxon>Bacteria</taxon>
        <taxon>Pseudomonadati</taxon>
        <taxon>Bacteroidota</taxon>
        <taxon>Cytophagia</taxon>
        <taxon>Cytophagales</taxon>
        <taxon>Cyclobacteriaceae</taxon>
        <taxon>Algoriphagus</taxon>
    </lineage>
</organism>
<reference evidence="9 10" key="1">
    <citation type="submission" date="2018-08" db="EMBL/GenBank/DDBJ databases">
        <title>Genomic Encyclopedia of Archaeal and Bacterial Type Strains, Phase II (KMG-II): from individual species to whole genera.</title>
        <authorList>
            <person name="Goeker M."/>
        </authorList>
    </citation>
    <scope>NUCLEOTIDE SEQUENCE [LARGE SCALE GENOMIC DNA]</scope>
    <source>
        <strain evidence="9 10">DSM 15986</strain>
    </source>
</reference>
<evidence type="ECO:0008006" key="11">
    <source>
        <dbReference type="Google" id="ProtNLM"/>
    </source>
</evidence>
<evidence type="ECO:0000313" key="10">
    <source>
        <dbReference type="Proteomes" id="UP000256405"/>
    </source>
</evidence>
<accession>A0A3E0DQB7</accession>
<feature type="transmembrane region" description="Helical" evidence="8">
    <location>
        <begin position="65"/>
        <end position="82"/>
    </location>
</feature>
<keyword evidence="5 8" id="KW-0812">Transmembrane</keyword>
<dbReference type="PANTHER" id="PTHR33908">
    <property type="entry name" value="MANNOSYLTRANSFERASE YKCB-RELATED"/>
    <property type="match status" value="1"/>
</dbReference>